<feature type="domain" description="Reverse transcriptase zinc-binding" evidence="2">
    <location>
        <begin position="322"/>
        <end position="398"/>
    </location>
</feature>
<gene>
    <name evidence="3" type="ORF">U9M48_012421</name>
</gene>
<protein>
    <recommendedName>
        <fullName evidence="5">Reverse transcriptase zinc-binding domain-containing protein</fullName>
    </recommendedName>
</protein>
<dbReference type="Pfam" id="PF00078">
    <property type="entry name" value="RVT_1"/>
    <property type="match status" value="1"/>
</dbReference>
<dbReference type="SUPFAM" id="SSF56672">
    <property type="entry name" value="DNA/RNA polymerases"/>
    <property type="match status" value="1"/>
</dbReference>
<accession>A0AAQ3WII7</accession>
<dbReference type="AlphaFoldDB" id="A0AAQ3WII7"/>
<feature type="domain" description="Reverse transcriptase" evidence="1">
    <location>
        <begin position="61"/>
        <end position="183"/>
    </location>
</feature>
<organism evidence="3 4">
    <name type="scientific">Paspalum notatum var. saurae</name>
    <dbReference type="NCBI Taxonomy" id="547442"/>
    <lineage>
        <taxon>Eukaryota</taxon>
        <taxon>Viridiplantae</taxon>
        <taxon>Streptophyta</taxon>
        <taxon>Embryophyta</taxon>
        <taxon>Tracheophyta</taxon>
        <taxon>Spermatophyta</taxon>
        <taxon>Magnoliopsida</taxon>
        <taxon>Liliopsida</taxon>
        <taxon>Poales</taxon>
        <taxon>Poaceae</taxon>
        <taxon>PACMAD clade</taxon>
        <taxon>Panicoideae</taxon>
        <taxon>Andropogonodae</taxon>
        <taxon>Paspaleae</taxon>
        <taxon>Paspalinae</taxon>
        <taxon>Paspalum</taxon>
    </lineage>
</organism>
<dbReference type="Pfam" id="PF13966">
    <property type="entry name" value="zf-RVT"/>
    <property type="match status" value="1"/>
</dbReference>
<dbReference type="InterPro" id="IPR026960">
    <property type="entry name" value="RVT-Znf"/>
</dbReference>
<reference evidence="3 4" key="1">
    <citation type="submission" date="2024-02" db="EMBL/GenBank/DDBJ databases">
        <title>High-quality chromosome-scale genome assembly of Pensacola bahiagrass (Paspalum notatum Flugge var. saurae).</title>
        <authorList>
            <person name="Vega J.M."/>
            <person name="Podio M."/>
            <person name="Orjuela J."/>
            <person name="Siena L.A."/>
            <person name="Pessino S.C."/>
            <person name="Combes M.C."/>
            <person name="Mariac C."/>
            <person name="Albertini E."/>
            <person name="Pupilli F."/>
            <person name="Ortiz J.P.A."/>
            <person name="Leblanc O."/>
        </authorList>
    </citation>
    <scope>NUCLEOTIDE SEQUENCE [LARGE SCALE GENOMIC DNA]</scope>
    <source>
        <strain evidence="3">R1</strain>
        <tissue evidence="3">Leaf</tissue>
    </source>
</reference>
<evidence type="ECO:0008006" key="5">
    <source>
        <dbReference type="Google" id="ProtNLM"/>
    </source>
</evidence>
<dbReference type="InterPro" id="IPR000477">
    <property type="entry name" value="RT_dom"/>
</dbReference>
<dbReference type="PANTHER" id="PTHR19446">
    <property type="entry name" value="REVERSE TRANSCRIPTASES"/>
    <property type="match status" value="1"/>
</dbReference>
<sequence length="543" mass="63139">MKAAKPTAIPSGYEISDSKAALGMNCNSVLKKMMDNENPQPIEMDIDLRKTEEEKEMRILTIFTKVATNRVSLVAEKIIRPSQTPFLPGRNIMEGAVIIHEMLHELHRKKLNGVIFKIDFEKAYDKASLQLGASGLSFYFVQGGNVGIKVNDQMCSYFQTKKGLRQGEPLSPIQFNLVVDMLAITIARVKEDGQIKGVVPHLIVPRRGVLKKLEYLNEQHKKKYRLVKWTILCQTKYQGDLGIQNLDTQNKGLMKVKDIFLEMGKFKLNDGSQIRFWQDRWMGNRTLKFEYPSLYYIQELQMFNYKRVKIHYTEALHRNGVFSLRSMYLSLVNNGIKVTQEIWHMKLPLKINFLCGVVLTKDNWEKRNWQGNKSCSFYSCNETIQHLFFNCHYAKFLWRAVHVYYGIPPPKNMIEMFSTWSKQRHKQNILLLTGAAALYWTLCLTTNEIVFDKCRPKTFLQVPFRGTYWLRLWAKLQQSDDLLEMIVQGCQSLEILAMILFRLPWMHRMEHVTGSGAQRKVAASQWLGHSRCTQWRRCSAAVA</sequence>
<evidence type="ECO:0000313" key="3">
    <source>
        <dbReference type="EMBL" id="WVZ62710.1"/>
    </source>
</evidence>
<keyword evidence="4" id="KW-1185">Reference proteome</keyword>
<proteinExistence type="predicted"/>
<dbReference type="Proteomes" id="UP001341281">
    <property type="component" value="Chromosome 03"/>
</dbReference>
<dbReference type="EMBL" id="CP144747">
    <property type="protein sequence ID" value="WVZ62710.1"/>
    <property type="molecule type" value="Genomic_DNA"/>
</dbReference>
<dbReference type="InterPro" id="IPR043502">
    <property type="entry name" value="DNA/RNA_pol_sf"/>
</dbReference>
<evidence type="ECO:0000259" key="2">
    <source>
        <dbReference type="Pfam" id="PF13966"/>
    </source>
</evidence>
<evidence type="ECO:0000313" key="4">
    <source>
        <dbReference type="Proteomes" id="UP001341281"/>
    </source>
</evidence>
<evidence type="ECO:0000259" key="1">
    <source>
        <dbReference type="Pfam" id="PF00078"/>
    </source>
</evidence>
<name>A0AAQ3WII7_PASNO</name>